<name>A0A0V1PXS2_9ASCO</name>
<feature type="region of interest" description="Disordered" evidence="1">
    <location>
        <begin position="1"/>
        <end position="54"/>
    </location>
</feature>
<dbReference type="PANTHER" id="PTHR12307">
    <property type="entry name" value="PROTEIN PHOSPHATASE 1 REGULATORY SUBUNIT"/>
    <property type="match status" value="1"/>
</dbReference>
<dbReference type="Proteomes" id="UP000054251">
    <property type="component" value="Unassembled WGS sequence"/>
</dbReference>
<proteinExistence type="predicted"/>
<dbReference type="Gene3D" id="2.60.40.2440">
    <property type="entry name" value="Carbohydrate binding type-21 domain"/>
    <property type="match status" value="1"/>
</dbReference>
<feature type="compositionally biased region" description="Basic and acidic residues" evidence="1">
    <location>
        <begin position="1"/>
        <end position="12"/>
    </location>
</feature>
<feature type="compositionally biased region" description="Low complexity" evidence="1">
    <location>
        <begin position="566"/>
        <end position="579"/>
    </location>
</feature>
<feature type="domain" description="CBM21" evidence="2">
    <location>
        <begin position="271"/>
        <end position="399"/>
    </location>
</feature>
<comment type="caution">
    <text evidence="3">The sequence shown here is derived from an EMBL/GenBank/DDBJ whole genome shotgun (WGS) entry which is preliminary data.</text>
</comment>
<dbReference type="GO" id="GO:0005979">
    <property type="term" value="P:regulation of glycogen biosynthetic process"/>
    <property type="evidence" value="ECO:0007669"/>
    <property type="project" value="TreeGrafter"/>
</dbReference>
<feature type="region of interest" description="Disordered" evidence="1">
    <location>
        <begin position="96"/>
        <end position="123"/>
    </location>
</feature>
<dbReference type="PROSITE" id="PS51159">
    <property type="entry name" value="CBM21"/>
    <property type="match status" value="1"/>
</dbReference>
<gene>
    <name evidence="3" type="ORF">AC631_03184</name>
</gene>
<evidence type="ECO:0000313" key="4">
    <source>
        <dbReference type="Proteomes" id="UP000054251"/>
    </source>
</evidence>
<dbReference type="PANTHER" id="PTHR12307:SF36">
    <property type="entry name" value="GLYCOGEN-BINDING SUBUNIT 76A"/>
    <property type="match status" value="1"/>
</dbReference>
<dbReference type="GO" id="GO:0000164">
    <property type="term" value="C:protein phosphatase type 1 complex"/>
    <property type="evidence" value="ECO:0007669"/>
    <property type="project" value="TreeGrafter"/>
</dbReference>
<dbReference type="InterPro" id="IPR050782">
    <property type="entry name" value="PP1_regulatory_subunit_3"/>
</dbReference>
<dbReference type="InterPro" id="IPR005036">
    <property type="entry name" value="CBM21_dom"/>
</dbReference>
<dbReference type="GeneID" id="26840193"/>
<dbReference type="GO" id="GO:0008157">
    <property type="term" value="F:protein phosphatase 1 binding"/>
    <property type="evidence" value="ECO:0007669"/>
    <property type="project" value="TreeGrafter"/>
</dbReference>
<dbReference type="InterPro" id="IPR038175">
    <property type="entry name" value="CBM21_dom_sf"/>
</dbReference>
<dbReference type="OrthoDB" id="1881at2759"/>
<evidence type="ECO:0000259" key="2">
    <source>
        <dbReference type="PROSITE" id="PS51159"/>
    </source>
</evidence>
<dbReference type="EMBL" id="LMYN01000065">
    <property type="protein sequence ID" value="KSA01060.1"/>
    <property type="molecule type" value="Genomic_DNA"/>
</dbReference>
<keyword evidence="4" id="KW-1185">Reference proteome</keyword>
<feature type="region of interest" description="Disordered" evidence="1">
    <location>
        <begin position="178"/>
        <end position="221"/>
    </location>
</feature>
<evidence type="ECO:0000256" key="1">
    <source>
        <dbReference type="SAM" id="MobiDB-lite"/>
    </source>
</evidence>
<protein>
    <recommendedName>
        <fullName evidence="2">CBM21 domain-containing protein</fullName>
    </recommendedName>
</protein>
<reference evidence="3 4" key="1">
    <citation type="submission" date="2015-11" db="EMBL/GenBank/DDBJ databases">
        <title>The genome of Debaryomyces fabryi.</title>
        <authorList>
            <person name="Tafer H."/>
            <person name="Lopandic K."/>
        </authorList>
    </citation>
    <scope>NUCLEOTIDE SEQUENCE [LARGE SCALE GENOMIC DNA]</scope>
    <source>
        <strain evidence="3 4">CBS 789</strain>
    </source>
</reference>
<dbReference type="GO" id="GO:2001069">
    <property type="term" value="F:glycogen binding"/>
    <property type="evidence" value="ECO:0007669"/>
    <property type="project" value="TreeGrafter"/>
</dbReference>
<organism evidence="3 4">
    <name type="scientific">Debaryomyces fabryi</name>
    <dbReference type="NCBI Taxonomy" id="58627"/>
    <lineage>
        <taxon>Eukaryota</taxon>
        <taxon>Fungi</taxon>
        <taxon>Dikarya</taxon>
        <taxon>Ascomycota</taxon>
        <taxon>Saccharomycotina</taxon>
        <taxon>Pichiomycetes</taxon>
        <taxon>Debaryomycetaceae</taxon>
        <taxon>Debaryomyces</taxon>
    </lineage>
</organism>
<dbReference type="RefSeq" id="XP_015467162.1">
    <property type="nucleotide sequence ID" value="XM_015612013.1"/>
</dbReference>
<feature type="region of interest" description="Disordered" evidence="1">
    <location>
        <begin position="422"/>
        <end position="456"/>
    </location>
</feature>
<sequence>MSIDRDVRDGTDTSKITSDNGSFACKKSGTNTEADVNNNTHKGEKHQGFPFRPSLLKEDNKNLLSLKFINKPSRSSDLFAQASDPTRANSILNSHISNESASASEGDTADTSPSNENYENHGLVRKKSGEFLRLSLKDSRNSYFDEKRSRSLPTTPTYKQVHFGGDNDIRYFKKKDRPTAISASNSPTLRGVEGSFKRLQVGSDDEDDENDENDDDDDYEDDYADLDSDHDYFTLDLSSSGSTTFPGANNDKSVSWDLQLPNFPPLSYDNQIKVRKSPVFLERIFISVDKKFLLGHIAVKNIAFEKSITVRYTLDNWCTIVEIPTIYVPDIPQILKSNNYDRFIFRIPLDSLFNSFRMPGNKVQNGNKSQEQHYSLCIKYNASSLEFWDNNDSKNYDLILLKITKTTRSSISKIGAHNNKPKYSSSYLKRRSSDSQLEMQPKKAEDSIESSSSDFSNSNDFVNNDFYLLSPLLSSLNNSNYENDFLHNYSTDTLTSYRSPSKNFSHSQDEVYDLNRNEEDFKSREDDNSFRNNMLDTKSYRELLDTYCFFSTSPEDDTNSSDVLLTNSPPKSSSSTNSNRNEKSKESMYIAESDGDISVPKNDMSQKGLNSSKEKSNRNNNSLTVSSILRA</sequence>
<accession>A0A0V1PXS2</accession>
<feature type="compositionally biased region" description="Polar residues" evidence="1">
    <location>
        <begin position="96"/>
        <end position="117"/>
    </location>
</feature>
<evidence type="ECO:0000313" key="3">
    <source>
        <dbReference type="EMBL" id="KSA01060.1"/>
    </source>
</evidence>
<dbReference type="AlphaFoldDB" id="A0A0V1PXS2"/>
<feature type="region of interest" description="Disordered" evidence="1">
    <location>
        <begin position="554"/>
        <end position="631"/>
    </location>
</feature>
<feature type="compositionally biased region" description="Polar residues" evidence="1">
    <location>
        <begin position="28"/>
        <end position="40"/>
    </location>
</feature>
<feature type="compositionally biased region" description="Acidic residues" evidence="1">
    <location>
        <begin position="203"/>
        <end position="221"/>
    </location>
</feature>
<dbReference type="Pfam" id="PF03370">
    <property type="entry name" value="CBM_21"/>
    <property type="match status" value="1"/>
</dbReference>